<sequence>MPMMYFCSSNFSMSNFLKKSLIDPAKSPVFYGYVILVIGTIGIYCSIPGQTIGVSVFTDPVKDALGLSRNQFSNAYMIGTIVSSLVIGRAGVWFDVYGARYVAFFASLSLGVTLFLCSWSAVMSSYIKEVLSVDTWMVPFTLMTVLFFLLRFAGQGVLTMASRNVIMIWFDKNRGKVNSFSSVALSFGFSSSPLWVNALIEGYGWESTWQFLAIGLLVFSMFIYTFYKISPEKHGLLPDGAKSLTVEEEEKKIVPKQFTLEEAKKERAFWMYGLTLAFNSFFITGLTFHVVSIFTHEGFVKEDAIAIFLPGSMVAVTVSTLFNFLSDYLPLKLYLYLMLLGGFLASLGFLFLSTAAGVPMLIAGFGILGGFFAVLNAVAWPRFFGRAHLGSITGKIMSILILASALAPSIFSLCLSTFGSYKMVGYLGLAFLIFLVIASVKADNPQ</sequence>
<feature type="transmembrane region" description="Helical" evidence="4">
    <location>
        <begin position="175"/>
        <end position="196"/>
    </location>
</feature>
<dbReference type="Pfam" id="PF07690">
    <property type="entry name" value="MFS_1"/>
    <property type="match status" value="1"/>
</dbReference>
<dbReference type="PANTHER" id="PTHR11360">
    <property type="entry name" value="MONOCARBOXYLATE TRANSPORTER"/>
    <property type="match status" value="1"/>
</dbReference>
<feature type="transmembrane region" description="Helical" evidence="4">
    <location>
        <begin position="304"/>
        <end position="326"/>
    </location>
</feature>
<keyword evidence="3 4" id="KW-0472">Membrane</keyword>
<feature type="transmembrane region" description="Helical" evidence="4">
    <location>
        <begin position="75"/>
        <end position="94"/>
    </location>
</feature>
<feature type="transmembrane region" description="Helical" evidence="4">
    <location>
        <begin position="333"/>
        <end position="352"/>
    </location>
</feature>
<feature type="transmembrane region" description="Helical" evidence="4">
    <location>
        <begin position="269"/>
        <end position="292"/>
    </location>
</feature>
<keyword evidence="1 4" id="KW-0812">Transmembrane</keyword>
<feature type="transmembrane region" description="Helical" evidence="4">
    <location>
        <begin position="392"/>
        <end position="411"/>
    </location>
</feature>
<dbReference type="STRING" id="440514.SAMN04488010_1649"/>
<dbReference type="GO" id="GO:0022857">
    <property type="term" value="F:transmembrane transporter activity"/>
    <property type="evidence" value="ECO:0007669"/>
    <property type="project" value="InterPro"/>
</dbReference>
<feature type="transmembrane region" description="Helical" evidence="4">
    <location>
        <begin position="29"/>
        <end position="55"/>
    </location>
</feature>
<feature type="transmembrane region" description="Helical" evidence="4">
    <location>
        <begin position="136"/>
        <end position="154"/>
    </location>
</feature>
<gene>
    <name evidence="5" type="ORF">SAMN04488010_1649</name>
</gene>
<dbReference type="Proteomes" id="UP000199462">
    <property type="component" value="Unassembled WGS sequence"/>
</dbReference>
<dbReference type="PANTHER" id="PTHR11360:SF308">
    <property type="entry name" value="BLL3089 PROTEIN"/>
    <property type="match status" value="1"/>
</dbReference>
<dbReference type="SUPFAM" id="SSF103473">
    <property type="entry name" value="MFS general substrate transporter"/>
    <property type="match status" value="1"/>
</dbReference>
<organism evidence="5 6">
    <name type="scientific">Maribacter stanieri</name>
    <dbReference type="NCBI Taxonomy" id="440514"/>
    <lineage>
        <taxon>Bacteria</taxon>
        <taxon>Pseudomonadati</taxon>
        <taxon>Bacteroidota</taxon>
        <taxon>Flavobacteriia</taxon>
        <taxon>Flavobacteriales</taxon>
        <taxon>Flavobacteriaceae</taxon>
        <taxon>Maribacter</taxon>
    </lineage>
</organism>
<evidence type="ECO:0000256" key="3">
    <source>
        <dbReference type="ARBA" id="ARBA00023136"/>
    </source>
</evidence>
<protein>
    <submittedName>
        <fullName evidence="5">Major Facilitator Superfamily protein</fullName>
    </submittedName>
</protein>
<evidence type="ECO:0000256" key="4">
    <source>
        <dbReference type="SAM" id="Phobius"/>
    </source>
</evidence>
<evidence type="ECO:0000313" key="6">
    <source>
        <dbReference type="Proteomes" id="UP000199462"/>
    </source>
</evidence>
<evidence type="ECO:0000313" key="5">
    <source>
        <dbReference type="EMBL" id="SFR65674.1"/>
    </source>
</evidence>
<feature type="transmembrane region" description="Helical" evidence="4">
    <location>
        <begin position="208"/>
        <end position="227"/>
    </location>
</feature>
<feature type="transmembrane region" description="Helical" evidence="4">
    <location>
        <begin position="101"/>
        <end position="124"/>
    </location>
</feature>
<feature type="transmembrane region" description="Helical" evidence="4">
    <location>
        <begin position="423"/>
        <end position="440"/>
    </location>
</feature>
<evidence type="ECO:0000256" key="1">
    <source>
        <dbReference type="ARBA" id="ARBA00022692"/>
    </source>
</evidence>
<dbReference type="InterPro" id="IPR050327">
    <property type="entry name" value="Proton-linked_MCT"/>
</dbReference>
<proteinExistence type="predicted"/>
<accession>A0A1I6IG93</accession>
<dbReference type="EMBL" id="FOYX01000001">
    <property type="protein sequence ID" value="SFR65674.1"/>
    <property type="molecule type" value="Genomic_DNA"/>
</dbReference>
<keyword evidence="6" id="KW-1185">Reference proteome</keyword>
<dbReference type="AlphaFoldDB" id="A0A1I6IG93"/>
<dbReference type="Gene3D" id="1.20.1250.20">
    <property type="entry name" value="MFS general substrate transporter like domains"/>
    <property type="match status" value="1"/>
</dbReference>
<dbReference type="InterPro" id="IPR036259">
    <property type="entry name" value="MFS_trans_sf"/>
</dbReference>
<dbReference type="InterPro" id="IPR011701">
    <property type="entry name" value="MFS"/>
</dbReference>
<reference evidence="6" key="1">
    <citation type="submission" date="2016-10" db="EMBL/GenBank/DDBJ databases">
        <authorList>
            <person name="Varghese N."/>
            <person name="Submissions S."/>
        </authorList>
    </citation>
    <scope>NUCLEOTIDE SEQUENCE [LARGE SCALE GENOMIC DNA]</scope>
    <source>
        <strain evidence="6">DSM 19891</strain>
    </source>
</reference>
<feature type="transmembrane region" description="Helical" evidence="4">
    <location>
        <begin position="358"/>
        <end position="380"/>
    </location>
</feature>
<keyword evidence="2 4" id="KW-1133">Transmembrane helix</keyword>
<name>A0A1I6IG93_9FLAO</name>
<evidence type="ECO:0000256" key="2">
    <source>
        <dbReference type="ARBA" id="ARBA00022989"/>
    </source>
</evidence>